<name>A0A3N4I554_ASCIM</name>
<evidence type="ECO:0000256" key="2">
    <source>
        <dbReference type="SAM" id="MobiDB-lite"/>
    </source>
</evidence>
<feature type="compositionally biased region" description="Basic and acidic residues" evidence="2">
    <location>
        <begin position="1425"/>
        <end position="1448"/>
    </location>
</feature>
<feature type="coiled-coil region" evidence="1">
    <location>
        <begin position="1035"/>
        <end position="1062"/>
    </location>
</feature>
<feature type="coiled-coil region" evidence="1">
    <location>
        <begin position="1209"/>
        <end position="1236"/>
    </location>
</feature>
<dbReference type="EMBL" id="ML119701">
    <property type="protein sequence ID" value="RPA79220.1"/>
    <property type="molecule type" value="Genomic_DNA"/>
</dbReference>
<reference evidence="3 4" key="1">
    <citation type="journal article" date="2018" name="Nat. Ecol. Evol.">
        <title>Pezizomycetes genomes reveal the molecular basis of ectomycorrhizal truffle lifestyle.</title>
        <authorList>
            <person name="Murat C."/>
            <person name="Payen T."/>
            <person name="Noel B."/>
            <person name="Kuo A."/>
            <person name="Morin E."/>
            <person name="Chen J."/>
            <person name="Kohler A."/>
            <person name="Krizsan K."/>
            <person name="Balestrini R."/>
            <person name="Da Silva C."/>
            <person name="Montanini B."/>
            <person name="Hainaut M."/>
            <person name="Levati E."/>
            <person name="Barry K.W."/>
            <person name="Belfiori B."/>
            <person name="Cichocki N."/>
            <person name="Clum A."/>
            <person name="Dockter R.B."/>
            <person name="Fauchery L."/>
            <person name="Guy J."/>
            <person name="Iotti M."/>
            <person name="Le Tacon F."/>
            <person name="Lindquist E.A."/>
            <person name="Lipzen A."/>
            <person name="Malagnac F."/>
            <person name="Mello A."/>
            <person name="Molinier V."/>
            <person name="Miyauchi S."/>
            <person name="Poulain J."/>
            <person name="Riccioni C."/>
            <person name="Rubini A."/>
            <person name="Sitrit Y."/>
            <person name="Splivallo R."/>
            <person name="Traeger S."/>
            <person name="Wang M."/>
            <person name="Zifcakova L."/>
            <person name="Wipf D."/>
            <person name="Zambonelli A."/>
            <person name="Paolocci F."/>
            <person name="Nowrousian M."/>
            <person name="Ottonello S."/>
            <person name="Baldrian P."/>
            <person name="Spatafora J.W."/>
            <person name="Henrissat B."/>
            <person name="Nagy L.G."/>
            <person name="Aury J.M."/>
            <person name="Wincker P."/>
            <person name="Grigoriev I.V."/>
            <person name="Bonfante P."/>
            <person name="Martin F.M."/>
        </authorList>
    </citation>
    <scope>NUCLEOTIDE SEQUENCE [LARGE SCALE GENOMIC DNA]</scope>
    <source>
        <strain evidence="3 4">RN42</strain>
    </source>
</reference>
<feature type="compositionally biased region" description="Basic and acidic residues" evidence="2">
    <location>
        <begin position="407"/>
        <end position="419"/>
    </location>
</feature>
<evidence type="ECO:0000313" key="4">
    <source>
        <dbReference type="Proteomes" id="UP000275078"/>
    </source>
</evidence>
<feature type="compositionally biased region" description="Low complexity" evidence="2">
    <location>
        <begin position="321"/>
        <end position="330"/>
    </location>
</feature>
<feature type="compositionally biased region" description="Low complexity" evidence="2">
    <location>
        <begin position="1458"/>
        <end position="1476"/>
    </location>
</feature>
<evidence type="ECO:0000256" key="1">
    <source>
        <dbReference type="SAM" id="Coils"/>
    </source>
</evidence>
<gene>
    <name evidence="3" type="ORF">BJ508DRAFT_142740</name>
</gene>
<feature type="coiled-coil region" evidence="1">
    <location>
        <begin position="1387"/>
        <end position="1414"/>
    </location>
</feature>
<feature type="compositionally biased region" description="Polar residues" evidence="2">
    <location>
        <begin position="527"/>
        <end position="549"/>
    </location>
</feature>
<feature type="region of interest" description="Disordered" evidence="2">
    <location>
        <begin position="287"/>
        <end position="444"/>
    </location>
</feature>
<accession>A0A3N4I554</accession>
<evidence type="ECO:0000313" key="3">
    <source>
        <dbReference type="EMBL" id="RPA79220.1"/>
    </source>
</evidence>
<feature type="region of interest" description="Disordered" evidence="2">
    <location>
        <begin position="1422"/>
        <end position="1476"/>
    </location>
</feature>
<feature type="compositionally biased region" description="Polar residues" evidence="2">
    <location>
        <begin position="331"/>
        <end position="359"/>
    </location>
</feature>
<dbReference type="Proteomes" id="UP000275078">
    <property type="component" value="Unassembled WGS sequence"/>
</dbReference>
<feature type="region of interest" description="Disordered" evidence="2">
    <location>
        <begin position="522"/>
        <end position="574"/>
    </location>
</feature>
<keyword evidence="4" id="KW-1185">Reference proteome</keyword>
<feature type="coiled-coil region" evidence="1">
    <location>
        <begin position="1278"/>
        <end position="1316"/>
    </location>
</feature>
<sequence length="1476" mass="165760">MYPNMGMRTPVSVPLGARTPPVMMTPPAHMMSPMGIMDGYQHHHLASLQTGPTGDNEIFDYGNIGSLQVSHEHLHQFPGFRAALENFRALPQDFPLRQVRFRALKCVNTFLRENKYRSKVKRCHSNVASRNDGLDIAALHLEVHVLATEIGMGDLEIFSRDRLDEALFTLTKEINNTTASADSCSPTGDCETVKHSVKELENFAERNLYQRGSQLSPGATFILLAWAWGLRGEAKQRLFELGRNRITKFNNPLTPPMSPEREGGVHMPAGFQPVPLHMAMPLTLPTKDSYHQHGPPPNPLSPPIFFPEPQQQFHQQHHPHPATAPQHHTPNVSPTKVLNTPNVLSPNVHTPNAMLQQNDYFDHHPPANQHQRHNSHDIFEQPKTPLRLLSKSNTLPVSSPNSTSRIQEPRSRPRSDSRPNSRPHSRSRPHSPDHLRGHHRTNSRPLSTLVHVLSQPSSPHKNGHGSSILSSDSSCAIDDDYSSMNGSMNGSMTGSTISRVSGVPLVHPSFENQATVTDFLQQHDRSSTVPSNKSQTPTGIRTSTPSPATVCQPRTPEPLAQENEETIQCRDEDEREVERLTKEMSPLPMKKDFLTLPDPPASFNDSNTNVFSFAVPDTPLVSSFNSSETSTVCLKAPAPVRIHKNAIPSPRPSEDDPKEPEEQKLFDLPTVEVPERPRTPDNRTIPVQDITDLPDFPEPPTIVASPPVSCVATTNEKPVFRPTIVPVTPTPQVVELEATPVRHELPASDVRLAPPSPRPAFSMPDFESIIQIRLQEAVEKMAQSLQSTTEKMIQAATEKSEREISDLTVRLASTEREAQELQVALEHRVTVLEKQSEELEEQVGVERSRREKVMAESTLRLDKLDTKLTELERCLIDQEKSIAATKESLLTRHTLHVDSTNEALEQIRLGLKLHAKKVDTALQETAKNCQHHHDFLEGQLSLANHATVSMIGEEAKRIIKRFKVGMKRTSTDVDKIVELKVEEKEKDFREIVEDMVKKVQGMDGKIEEVKEFMGEKTLFELQKVGEITDKLDTMEKGVEGKIEELEKRLQVVSKKEEDLRETVLDDIETRLEEIEDSRLTNLEKELTEFKSFTHDQLETFQKHGVLETSEIRALISSFNPQVETLRVKQQSTDTALFNLENRASDICKQVIESEKRMSALVEKKFSETGKRSTESDSGIEEKLRQFAQRQRQLEARYGVPFDKKIEEFTAQTEAKIKAIETEMKSETQNFKSSNQEFLQTLHSRVNDFQQKTREYLITMGTETTEAIHSTEKSLTETIASTKAEIESHLEALMEAQAQLASTRDTHEQKLEHLENLASPITQDIKHLKDRSNHINSSLEAVKTSVAAITTRVETLSKSENQLNSSFLNLEGDVVNHTDKITRLESLSGNATMNHAHLRDRLERLEQQSAAADRLSRSSTFSLGAVKDRMRDEDSGSEGGYREKKERHGILGRGRRGTDAGSGTSSGKKSRSGSMRS</sequence>
<feature type="compositionally biased region" description="Pro residues" evidence="2">
    <location>
        <begin position="294"/>
        <end position="306"/>
    </location>
</feature>
<feature type="compositionally biased region" description="Polar residues" evidence="2">
    <location>
        <begin position="390"/>
        <end position="406"/>
    </location>
</feature>
<proteinExistence type="predicted"/>
<feature type="coiled-coil region" evidence="1">
    <location>
        <begin position="797"/>
        <end position="842"/>
    </location>
</feature>
<feature type="region of interest" description="Disordered" evidence="2">
    <location>
        <begin position="643"/>
        <end position="665"/>
    </location>
</feature>
<protein>
    <submittedName>
        <fullName evidence="3">Uncharacterized protein</fullName>
    </submittedName>
</protein>
<keyword evidence="1" id="KW-0175">Coiled coil</keyword>
<feature type="compositionally biased region" description="Basic and acidic residues" evidence="2">
    <location>
        <begin position="652"/>
        <end position="665"/>
    </location>
</feature>
<organism evidence="3 4">
    <name type="scientific">Ascobolus immersus RN42</name>
    <dbReference type="NCBI Taxonomy" id="1160509"/>
    <lineage>
        <taxon>Eukaryota</taxon>
        <taxon>Fungi</taxon>
        <taxon>Dikarya</taxon>
        <taxon>Ascomycota</taxon>
        <taxon>Pezizomycotina</taxon>
        <taxon>Pezizomycetes</taxon>
        <taxon>Pezizales</taxon>
        <taxon>Ascobolaceae</taxon>
        <taxon>Ascobolus</taxon>
    </lineage>
</organism>